<feature type="transmembrane region" description="Helical" evidence="1">
    <location>
        <begin position="37"/>
        <end position="54"/>
    </location>
</feature>
<dbReference type="EMBL" id="CABPSB010000029">
    <property type="protein sequence ID" value="VVE54362.1"/>
    <property type="molecule type" value="Genomic_DNA"/>
</dbReference>
<gene>
    <name evidence="2" type="ORF">PAN31108_04928</name>
</gene>
<name>A0A5E4Z113_9BURK</name>
<keyword evidence="1" id="KW-0812">Transmembrane</keyword>
<keyword evidence="3" id="KW-1185">Reference proteome</keyword>
<proteinExistence type="predicted"/>
<protein>
    <submittedName>
        <fullName evidence="2">Uncharacterized protein</fullName>
    </submittedName>
</protein>
<keyword evidence="1" id="KW-0472">Membrane</keyword>
<sequence length="60" mass="6530">MEITTKKPLNHIQMALAAGLAIAVGALPVYLAVWKSNVLPCLLLLVIAQTYLVLRRQCGK</sequence>
<dbReference type="AlphaFoldDB" id="A0A5E4Z113"/>
<evidence type="ECO:0000256" key="1">
    <source>
        <dbReference type="SAM" id="Phobius"/>
    </source>
</evidence>
<evidence type="ECO:0000313" key="3">
    <source>
        <dbReference type="Proteomes" id="UP000406256"/>
    </source>
</evidence>
<reference evidence="2 3" key="1">
    <citation type="submission" date="2019-08" db="EMBL/GenBank/DDBJ databases">
        <authorList>
            <person name="Peeters C."/>
        </authorList>
    </citation>
    <scope>NUCLEOTIDE SEQUENCE [LARGE SCALE GENOMIC DNA]</scope>
    <source>
        <strain evidence="2 3">LMG 31108</strain>
    </source>
</reference>
<dbReference type="Proteomes" id="UP000406256">
    <property type="component" value="Unassembled WGS sequence"/>
</dbReference>
<feature type="transmembrane region" description="Helical" evidence="1">
    <location>
        <begin position="12"/>
        <end position="31"/>
    </location>
</feature>
<keyword evidence="1" id="KW-1133">Transmembrane helix</keyword>
<accession>A0A5E4Z113</accession>
<organism evidence="2 3">
    <name type="scientific">Pandoraea anhela</name>
    <dbReference type="NCBI Taxonomy" id="2508295"/>
    <lineage>
        <taxon>Bacteria</taxon>
        <taxon>Pseudomonadati</taxon>
        <taxon>Pseudomonadota</taxon>
        <taxon>Betaproteobacteria</taxon>
        <taxon>Burkholderiales</taxon>
        <taxon>Burkholderiaceae</taxon>
        <taxon>Pandoraea</taxon>
    </lineage>
</organism>
<evidence type="ECO:0000313" key="2">
    <source>
        <dbReference type="EMBL" id="VVE54362.1"/>
    </source>
</evidence>